<dbReference type="Proteomes" id="UP001152888">
    <property type="component" value="Unassembled WGS sequence"/>
</dbReference>
<reference evidence="1" key="1">
    <citation type="submission" date="2022-03" db="EMBL/GenBank/DDBJ databases">
        <authorList>
            <person name="Sayadi A."/>
        </authorList>
    </citation>
    <scope>NUCLEOTIDE SEQUENCE</scope>
</reference>
<name>A0A9P0Q020_ACAOB</name>
<accession>A0A9P0Q020</accession>
<gene>
    <name evidence="1" type="ORF">ACAOBT_LOCUS25617</name>
</gene>
<dbReference type="AlphaFoldDB" id="A0A9P0Q020"/>
<dbReference type="EMBL" id="CAKOFQ010007411">
    <property type="protein sequence ID" value="CAH2000527.1"/>
    <property type="molecule type" value="Genomic_DNA"/>
</dbReference>
<proteinExistence type="predicted"/>
<keyword evidence="2" id="KW-1185">Reference proteome</keyword>
<evidence type="ECO:0000313" key="1">
    <source>
        <dbReference type="EMBL" id="CAH2000527.1"/>
    </source>
</evidence>
<sequence>MTFGCVKVSNIRVPLYVGSSTDRRHWTEAVGGKGRTTQKTKRTIATTLSCRAGACVVLRRERPTKGTFHAGYVLDKLTLQVLGFLKISSFDVFDDAVQLMSAPAIFLSGMLSYRISSVPPIKELYERVRYNMLFWIIGRNFQLSHVPLRWFRLLQTMHDDCIFSIVELDSTDIRLTSTYAGKLKI</sequence>
<comment type="caution">
    <text evidence="1">The sequence shown here is derived from an EMBL/GenBank/DDBJ whole genome shotgun (WGS) entry which is preliminary data.</text>
</comment>
<organism evidence="1 2">
    <name type="scientific">Acanthoscelides obtectus</name>
    <name type="common">Bean weevil</name>
    <name type="synonym">Bruchus obtectus</name>
    <dbReference type="NCBI Taxonomy" id="200917"/>
    <lineage>
        <taxon>Eukaryota</taxon>
        <taxon>Metazoa</taxon>
        <taxon>Ecdysozoa</taxon>
        <taxon>Arthropoda</taxon>
        <taxon>Hexapoda</taxon>
        <taxon>Insecta</taxon>
        <taxon>Pterygota</taxon>
        <taxon>Neoptera</taxon>
        <taxon>Endopterygota</taxon>
        <taxon>Coleoptera</taxon>
        <taxon>Polyphaga</taxon>
        <taxon>Cucujiformia</taxon>
        <taxon>Chrysomeloidea</taxon>
        <taxon>Chrysomelidae</taxon>
        <taxon>Bruchinae</taxon>
        <taxon>Bruchini</taxon>
        <taxon>Acanthoscelides</taxon>
    </lineage>
</organism>
<protein>
    <submittedName>
        <fullName evidence="1">Uncharacterized protein</fullName>
    </submittedName>
</protein>
<evidence type="ECO:0000313" key="2">
    <source>
        <dbReference type="Proteomes" id="UP001152888"/>
    </source>
</evidence>